<keyword evidence="2" id="KW-1185">Reference proteome</keyword>
<dbReference type="CDD" id="cd00565">
    <property type="entry name" value="Ubl_ThiS"/>
    <property type="match status" value="1"/>
</dbReference>
<evidence type="ECO:0000313" key="1">
    <source>
        <dbReference type="EMBL" id="MBS7810669.1"/>
    </source>
</evidence>
<dbReference type="Gene3D" id="3.10.20.30">
    <property type="match status" value="1"/>
</dbReference>
<accession>A0ABS5QAW0</accession>
<evidence type="ECO:0000313" key="2">
    <source>
        <dbReference type="Proteomes" id="UP000766336"/>
    </source>
</evidence>
<dbReference type="NCBIfam" id="TIGR01683">
    <property type="entry name" value="thiS"/>
    <property type="match status" value="1"/>
</dbReference>
<gene>
    <name evidence="1" type="primary">thiS</name>
    <name evidence="1" type="ORF">KHU32_06950</name>
</gene>
<comment type="caution">
    <text evidence="1">The sequence shown here is derived from an EMBL/GenBank/DDBJ whole genome shotgun (WGS) entry which is preliminary data.</text>
</comment>
<sequence>MPSAADRLALMVNGEARAVAPGTSVTDLLAEIGLAERKVAVERNLEIVPRSQYATTILCAGDAIEIVHFIGGG</sequence>
<dbReference type="InterPro" id="IPR012675">
    <property type="entry name" value="Beta-grasp_dom_sf"/>
</dbReference>
<organism evidence="1 2">
    <name type="scientific">Roseococcus pinisoli</name>
    <dbReference type="NCBI Taxonomy" id="2835040"/>
    <lineage>
        <taxon>Bacteria</taxon>
        <taxon>Pseudomonadati</taxon>
        <taxon>Pseudomonadota</taxon>
        <taxon>Alphaproteobacteria</taxon>
        <taxon>Acetobacterales</taxon>
        <taxon>Roseomonadaceae</taxon>
        <taxon>Roseococcus</taxon>
    </lineage>
</organism>
<dbReference type="InterPro" id="IPR016155">
    <property type="entry name" value="Mopterin_synth/thiamin_S_b"/>
</dbReference>
<reference evidence="1 2" key="1">
    <citation type="submission" date="2021-05" db="EMBL/GenBank/DDBJ databases">
        <title>Roseococcus sp. XZZS9, whole genome shotgun sequencing project.</title>
        <authorList>
            <person name="Zhao G."/>
            <person name="Shen L."/>
        </authorList>
    </citation>
    <scope>NUCLEOTIDE SEQUENCE [LARGE SCALE GENOMIC DNA]</scope>
    <source>
        <strain evidence="1 2">XZZS9</strain>
    </source>
</reference>
<proteinExistence type="predicted"/>
<dbReference type="Pfam" id="PF02597">
    <property type="entry name" value="ThiS"/>
    <property type="match status" value="1"/>
</dbReference>
<protein>
    <submittedName>
        <fullName evidence="1">Sulfur carrier protein ThiS</fullName>
    </submittedName>
</protein>
<dbReference type="PANTHER" id="PTHR34472:SF1">
    <property type="entry name" value="SULFUR CARRIER PROTEIN THIS"/>
    <property type="match status" value="1"/>
</dbReference>
<name>A0ABS5QAW0_9PROT</name>
<dbReference type="PANTHER" id="PTHR34472">
    <property type="entry name" value="SULFUR CARRIER PROTEIN THIS"/>
    <property type="match status" value="1"/>
</dbReference>
<dbReference type="InterPro" id="IPR010035">
    <property type="entry name" value="Thi_S"/>
</dbReference>
<dbReference type="SUPFAM" id="SSF54285">
    <property type="entry name" value="MoaD/ThiS"/>
    <property type="match status" value="1"/>
</dbReference>
<dbReference type="InterPro" id="IPR003749">
    <property type="entry name" value="ThiS/MoaD-like"/>
</dbReference>
<dbReference type="Proteomes" id="UP000766336">
    <property type="component" value="Unassembled WGS sequence"/>
</dbReference>
<dbReference type="EMBL" id="JAHCDA010000001">
    <property type="protein sequence ID" value="MBS7810669.1"/>
    <property type="molecule type" value="Genomic_DNA"/>
</dbReference>